<accession>A0A1L6BYS5</accession>
<evidence type="ECO:0000313" key="1">
    <source>
        <dbReference type="EMBL" id="APQ42239.1"/>
    </source>
</evidence>
<gene>
    <name evidence="1" type="primary">157</name>
    <name evidence="1" type="ORF">PBI_MRMAGOO_157</name>
</gene>
<proteinExistence type="predicted"/>
<dbReference type="Proteomes" id="UP000225965">
    <property type="component" value="Segment"/>
</dbReference>
<dbReference type="EMBL" id="KY223999">
    <property type="protein sequence ID" value="APQ42239.1"/>
    <property type="molecule type" value="Genomic_DNA"/>
</dbReference>
<reference evidence="1 2" key="1">
    <citation type="submission" date="2016-11" db="EMBL/GenBank/DDBJ databases">
        <authorList>
            <person name="Brown T."/>
            <person name="Davidson K."/>
            <person name="Doll Z."/>
            <person name="Jansson R."/>
            <person name="Janyszek T."/>
            <person name="Lwin C."/>
            <person name="Patil S."/>
            <person name="Piper J."/>
            <person name="Rajendiran N."/>
            <person name="Rittenhouse N.L."/>
            <person name="Younker T.P."/>
            <person name="Zhang J."/>
            <person name="Garlena R.A."/>
            <person name="Russell D.A."/>
            <person name="Pope W.H."/>
            <person name="Jacobs-Sera D."/>
            <person name="Hatfull G.F."/>
        </authorList>
    </citation>
    <scope>NUCLEOTIDE SEQUENCE [LARGE SCALE GENOMIC DNA]</scope>
</reference>
<keyword evidence="2" id="KW-1185">Reference proteome</keyword>
<protein>
    <submittedName>
        <fullName evidence="1">Uncharacterized protein</fullName>
    </submittedName>
</protein>
<dbReference type="GeneID" id="63210699"/>
<organism evidence="1 2">
    <name type="scientific">Mycobacterium phage MrMagoo</name>
    <dbReference type="NCBI Taxonomy" id="1927020"/>
    <lineage>
        <taxon>Viruses</taxon>
        <taxon>Duplodnaviria</taxon>
        <taxon>Heunggongvirae</taxon>
        <taxon>Uroviricota</taxon>
        <taxon>Caudoviricetes</taxon>
        <taxon>Vilmaviridae</taxon>
        <taxon>Mclasvirinae</taxon>
        <taxon>Reyvirus</taxon>
        <taxon>Reyvirus mrmagoo</taxon>
    </lineage>
</organism>
<dbReference type="KEGG" id="vg:63210699"/>
<name>A0A1L6BYS5_9CAUD</name>
<sequence>MARTKCAHCGNEHICHNDGGEGFVFTVKITGLDLDAWGDDFDIDGTDKIRADFIEFARNNIQGNVDMQLHTMGYNSQTVTVT</sequence>
<dbReference type="RefSeq" id="YP_010014042.1">
    <property type="nucleotide sequence ID" value="NC_053515.1"/>
</dbReference>
<evidence type="ECO:0000313" key="2">
    <source>
        <dbReference type="Proteomes" id="UP000225965"/>
    </source>
</evidence>